<feature type="transmembrane region" description="Helical" evidence="5">
    <location>
        <begin position="79"/>
        <end position="98"/>
    </location>
</feature>
<gene>
    <name evidence="6" type="ORF">J0B03_02605</name>
</gene>
<dbReference type="KEGG" id="alka:J0B03_02605"/>
<evidence type="ECO:0000256" key="4">
    <source>
        <dbReference type="ARBA" id="ARBA00023136"/>
    </source>
</evidence>
<dbReference type="GO" id="GO:0006817">
    <property type="term" value="P:phosphate ion transport"/>
    <property type="evidence" value="ECO:0007669"/>
    <property type="project" value="TreeGrafter"/>
</dbReference>
<keyword evidence="7" id="KW-1185">Reference proteome</keyword>
<dbReference type="GO" id="GO:0006797">
    <property type="term" value="P:polyphosphate metabolic process"/>
    <property type="evidence" value="ECO:0007669"/>
    <property type="project" value="TreeGrafter"/>
</dbReference>
<dbReference type="AlphaFoldDB" id="A0A975AIE0"/>
<evidence type="ECO:0000256" key="2">
    <source>
        <dbReference type="ARBA" id="ARBA00022692"/>
    </source>
</evidence>
<comment type="subcellular location">
    <subcellularLocation>
        <location evidence="1">Membrane</location>
        <topology evidence="1">Multi-pass membrane protein</topology>
    </subcellularLocation>
</comment>
<feature type="transmembrane region" description="Helical" evidence="5">
    <location>
        <begin position="288"/>
        <end position="308"/>
    </location>
</feature>
<keyword evidence="2 5" id="KW-0812">Transmembrane</keyword>
<name>A0A975AIE0_9FIRM</name>
<accession>A0A975AIE0</accession>
<dbReference type="InterPro" id="IPR001898">
    <property type="entry name" value="SLC13A/DASS"/>
</dbReference>
<keyword evidence="3 5" id="KW-1133">Transmembrane helix</keyword>
<evidence type="ECO:0000256" key="3">
    <source>
        <dbReference type="ARBA" id="ARBA00022989"/>
    </source>
</evidence>
<dbReference type="GO" id="GO:0005315">
    <property type="term" value="F:phosphate transmembrane transporter activity"/>
    <property type="evidence" value="ECO:0007669"/>
    <property type="project" value="TreeGrafter"/>
</dbReference>
<evidence type="ECO:0000256" key="5">
    <source>
        <dbReference type="SAM" id="Phobius"/>
    </source>
</evidence>
<feature type="transmembrane region" description="Helical" evidence="5">
    <location>
        <begin position="320"/>
        <end position="344"/>
    </location>
</feature>
<protein>
    <submittedName>
        <fullName evidence="6">Anion permease</fullName>
    </submittedName>
</protein>
<feature type="transmembrane region" description="Helical" evidence="5">
    <location>
        <begin position="264"/>
        <end position="282"/>
    </location>
</feature>
<feature type="transmembrane region" description="Helical" evidence="5">
    <location>
        <begin position="39"/>
        <end position="67"/>
    </location>
</feature>
<feature type="transmembrane region" description="Helical" evidence="5">
    <location>
        <begin position="124"/>
        <end position="157"/>
    </location>
</feature>
<sequence length="464" mass="50380">MKKSQIIGLILALAILIGMNFLPASETLSIGGRNTLGILFTVIVLLITEPIPIGVTCLLSIPLLVLFKAVPTIPAALGGFTNPIVFFVLASFGISRALTKVPLSNRLLKVLIKTFGKNVKRVMLAVMITIAVVSSVISNVAATAVFISIVLGFLQIYKREEDRRKTGKTFMIALPVAGMIGGMLTPAGSSLNLMTLSFLEELTGASVTFLEWMVIGVPVVLVVLPFAWFILLKIYPVVEIPEKDIMDYVDTLDVPEKMDAKERYVLLLMTIMFTLWILSSWFPVFNITIVALVGFAFLFIPGFEIITWDEFLASVSWPAFFLVGSVITIGGALISNGVSQWLVANFFPQTLNLPTIGIGFVAGIIVFLMLIIVPVAPALIPLLSAPFVGLAVSIGISPVFLMMVLGLTVANCYLLPLDTVPLLTYMTGYYKMQDMPKVTAFIQLFLAVIVAIWVPIALSILGLM</sequence>
<feature type="transmembrane region" description="Helical" evidence="5">
    <location>
        <begin position="209"/>
        <end position="231"/>
    </location>
</feature>
<evidence type="ECO:0000313" key="7">
    <source>
        <dbReference type="Proteomes" id="UP000663499"/>
    </source>
</evidence>
<feature type="transmembrane region" description="Helical" evidence="5">
    <location>
        <begin position="387"/>
        <end position="416"/>
    </location>
</feature>
<feature type="transmembrane region" description="Helical" evidence="5">
    <location>
        <begin position="440"/>
        <end position="463"/>
    </location>
</feature>
<feature type="transmembrane region" description="Helical" evidence="5">
    <location>
        <begin position="356"/>
        <end position="380"/>
    </location>
</feature>
<dbReference type="Proteomes" id="UP000663499">
    <property type="component" value="Chromosome"/>
</dbReference>
<keyword evidence="4 5" id="KW-0472">Membrane</keyword>
<organism evidence="6 7">
    <name type="scientific">Alkalibacter rhizosphaerae</name>
    <dbReference type="NCBI Taxonomy" id="2815577"/>
    <lineage>
        <taxon>Bacteria</taxon>
        <taxon>Bacillati</taxon>
        <taxon>Bacillota</taxon>
        <taxon>Clostridia</taxon>
        <taxon>Eubacteriales</taxon>
        <taxon>Eubacteriaceae</taxon>
        <taxon>Alkalibacter</taxon>
    </lineage>
</organism>
<proteinExistence type="predicted"/>
<reference evidence="6" key="1">
    <citation type="submission" date="2021-03" db="EMBL/GenBank/DDBJ databases">
        <title>Alkalibacter marinus sp. nov., isolated from tidal flat sediment.</title>
        <authorList>
            <person name="Namirimu T."/>
            <person name="Yang J.-A."/>
            <person name="Yang S.-H."/>
            <person name="Kim Y.-J."/>
            <person name="Kwon K.K."/>
        </authorList>
    </citation>
    <scope>NUCLEOTIDE SEQUENCE</scope>
    <source>
        <strain evidence="6">ES005</strain>
    </source>
</reference>
<feature type="transmembrane region" description="Helical" evidence="5">
    <location>
        <begin position="169"/>
        <end position="189"/>
    </location>
</feature>
<dbReference type="RefSeq" id="WP_207300319.1">
    <property type="nucleotide sequence ID" value="NZ_CP071444.1"/>
</dbReference>
<dbReference type="PANTHER" id="PTHR10283">
    <property type="entry name" value="SOLUTE CARRIER FAMILY 13 MEMBER"/>
    <property type="match status" value="1"/>
</dbReference>
<dbReference type="Pfam" id="PF00939">
    <property type="entry name" value="Na_sulph_symp"/>
    <property type="match status" value="1"/>
</dbReference>
<evidence type="ECO:0000313" key="6">
    <source>
        <dbReference type="EMBL" id="QSX08978.1"/>
    </source>
</evidence>
<dbReference type="PANTHER" id="PTHR10283:SF92">
    <property type="entry name" value="LOW-AFFINITY PHOSPHATE TRANSPORTER PHO91"/>
    <property type="match status" value="1"/>
</dbReference>
<dbReference type="GO" id="GO:0005886">
    <property type="term" value="C:plasma membrane"/>
    <property type="evidence" value="ECO:0007669"/>
    <property type="project" value="TreeGrafter"/>
</dbReference>
<evidence type="ECO:0000256" key="1">
    <source>
        <dbReference type="ARBA" id="ARBA00004141"/>
    </source>
</evidence>
<dbReference type="EMBL" id="CP071444">
    <property type="protein sequence ID" value="QSX08978.1"/>
    <property type="molecule type" value="Genomic_DNA"/>
</dbReference>